<protein>
    <recommendedName>
        <fullName evidence="13">Aspartokinase</fullName>
        <ecNumber evidence="13">2.7.2.4</ecNumber>
    </recommendedName>
</protein>
<comment type="pathway">
    <text evidence="2 14">Amino-acid biosynthesis; L-methionine biosynthesis via de novo pathway; L-homoserine from L-aspartate: step 1/3.</text>
</comment>
<organism evidence="16 17">
    <name type="scientific">Eiseniibacteriota bacterium</name>
    <dbReference type="NCBI Taxonomy" id="2212470"/>
    <lineage>
        <taxon>Bacteria</taxon>
        <taxon>Candidatus Eiseniibacteriota</taxon>
    </lineage>
</organism>
<dbReference type="InterPro" id="IPR036393">
    <property type="entry name" value="AceGlu_kinase-like_sf"/>
</dbReference>
<dbReference type="EMBL" id="VBPA01000260">
    <property type="protein sequence ID" value="TMQ69842.1"/>
    <property type="molecule type" value="Genomic_DNA"/>
</dbReference>
<dbReference type="GO" id="GO:0009089">
    <property type="term" value="P:lysine biosynthetic process via diaminopimelate"/>
    <property type="evidence" value="ECO:0007669"/>
    <property type="project" value="UniProtKB-UniPathway"/>
</dbReference>
<evidence type="ECO:0000256" key="12">
    <source>
        <dbReference type="PIRSR" id="PIRSR000726-1"/>
    </source>
</evidence>
<dbReference type="Proteomes" id="UP000319836">
    <property type="component" value="Unassembled WGS sequence"/>
</dbReference>
<keyword evidence="9 12" id="KW-0067">ATP-binding</keyword>
<comment type="pathway">
    <text evidence="3 14">Amino-acid biosynthesis; L-threonine biosynthesis; L-threonine from L-aspartate: step 1/5.</text>
</comment>
<dbReference type="GO" id="GO:0005829">
    <property type="term" value="C:cytosol"/>
    <property type="evidence" value="ECO:0007669"/>
    <property type="project" value="TreeGrafter"/>
</dbReference>
<dbReference type="InterPro" id="IPR001048">
    <property type="entry name" value="Asp/Glu/Uridylate_kinase"/>
</dbReference>
<evidence type="ECO:0000256" key="9">
    <source>
        <dbReference type="ARBA" id="ARBA00022840"/>
    </source>
</evidence>
<evidence type="ECO:0000256" key="8">
    <source>
        <dbReference type="ARBA" id="ARBA00022777"/>
    </source>
</evidence>
<dbReference type="GO" id="GO:0009090">
    <property type="term" value="P:homoserine biosynthetic process"/>
    <property type="evidence" value="ECO:0007669"/>
    <property type="project" value="TreeGrafter"/>
</dbReference>
<evidence type="ECO:0000256" key="6">
    <source>
        <dbReference type="ARBA" id="ARBA00022679"/>
    </source>
</evidence>
<evidence type="ECO:0000313" key="16">
    <source>
        <dbReference type="EMBL" id="TMQ69842.1"/>
    </source>
</evidence>
<name>A0A538U1T4_UNCEI</name>
<dbReference type="UniPathway" id="UPA00034">
    <property type="reaction ID" value="UER00015"/>
</dbReference>
<dbReference type="PANTHER" id="PTHR21499:SF3">
    <property type="entry name" value="ASPARTOKINASE"/>
    <property type="match status" value="1"/>
</dbReference>
<comment type="pathway">
    <text evidence="1 14">Amino-acid biosynthesis; L-lysine biosynthesis via DAP pathway; (S)-tetrahydrodipicolinate from L-aspartate: step 1/4.</text>
</comment>
<dbReference type="PANTHER" id="PTHR21499">
    <property type="entry name" value="ASPARTATE KINASE"/>
    <property type="match status" value="1"/>
</dbReference>
<reference evidence="16 17" key="1">
    <citation type="journal article" date="2019" name="Nat. Microbiol.">
        <title>Mediterranean grassland soil C-N compound turnover is dependent on rainfall and depth, and is mediated by genomically divergent microorganisms.</title>
        <authorList>
            <person name="Diamond S."/>
            <person name="Andeer P.F."/>
            <person name="Li Z."/>
            <person name="Crits-Christoph A."/>
            <person name="Burstein D."/>
            <person name="Anantharaman K."/>
            <person name="Lane K.R."/>
            <person name="Thomas B.C."/>
            <person name="Pan C."/>
            <person name="Northen T.R."/>
            <person name="Banfield J.F."/>
        </authorList>
    </citation>
    <scope>NUCLEOTIDE SEQUENCE [LARGE SCALE GENOMIC DNA]</scope>
    <source>
        <strain evidence="16">WS_10</strain>
    </source>
</reference>
<evidence type="ECO:0000313" key="17">
    <source>
        <dbReference type="Proteomes" id="UP000319836"/>
    </source>
</evidence>
<keyword evidence="6 13" id="KW-0808">Transferase</keyword>
<feature type="binding site" evidence="12">
    <location>
        <begin position="7"/>
        <end position="10"/>
    </location>
    <ligand>
        <name>ATP</name>
        <dbReference type="ChEBI" id="CHEBI:30616"/>
    </ligand>
</feature>
<comment type="similarity">
    <text evidence="4 13">Belongs to the aspartokinase family.</text>
</comment>
<keyword evidence="7 12" id="KW-0547">Nucleotide-binding</keyword>
<dbReference type="PROSITE" id="PS00324">
    <property type="entry name" value="ASPARTOKINASE"/>
    <property type="match status" value="1"/>
</dbReference>
<accession>A0A538U1T4</accession>
<evidence type="ECO:0000256" key="2">
    <source>
        <dbReference type="ARBA" id="ARBA00004986"/>
    </source>
</evidence>
<dbReference type="InterPro" id="IPR001341">
    <property type="entry name" value="Asp_kinase"/>
</dbReference>
<dbReference type="GO" id="GO:0009088">
    <property type="term" value="P:threonine biosynthetic process"/>
    <property type="evidence" value="ECO:0007669"/>
    <property type="project" value="UniProtKB-UniPathway"/>
</dbReference>
<dbReference type="PIRSF" id="PIRSF000726">
    <property type="entry name" value="Asp_kin"/>
    <property type="match status" value="1"/>
</dbReference>
<evidence type="ECO:0000256" key="14">
    <source>
        <dbReference type="RuleBase" id="RU004249"/>
    </source>
</evidence>
<keyword evidence="10" id="KW-0457">Lysine biosynthesis</keyword>
<sequence length="401" mass="42280">MPVLVQKYGGTSVADPERIRAVAARVAEARREGDQLAVVVSAMGQTTDELLRLAHEISARPSRRELDMLLTTGERVSMALLAMALHDLGVEAISFTGSQSGILTEGPHSAARIVEVRPDRIRAELARGRVVIVAGFQGVDPRTKEITTLGRGGSDTTAAALAAALAPASCEIFTDVSGVHTADPRVAPNARVIPVLGYGACSALAHLGGRVLHARCVDLAARHRVPLVVRSSFDHAPGTRIVEDRDMEGSRVEAVSHRGECAIVVAEGNAGGRGEARAILETVAGAYPELELVAHEQETDAHAALVWIGSAADAEALEKEFQRLRGPGGEWTLRVEKGAAFVSLIGLGLSAREAARAEGALDKAGIRVAALRSSPHALTLRVAPERLEDAVRTLHATFLES</sequence>
<evidence type="ECO:0000256" key="1">
    <source>
        <dbReference type="ARBA" id="ARBA00004766"/>
    </source>
</evidence>
<proteinExistence type="inferred from homology"/>
<feature type="domain" description="Aspartate/glutamate/uridylate kinase" evidence="15">
    <location>
        <begin position="3"/>
        <end position="231"/>
    </location>
</feature>
<comment type="caution">
    <text evidence="16">The sequence shown here is derived from an EMBL/GenBank/DDBJ whole genome shotgun (WGS) entry which is preliminary data.</text>
</comment>
<evidence type="ECO:0000256" key="11">
    <source>
        <dbReference type="ARBA" id="ARBA00047872"/>
    </source>
</evidence>
<dbReference type="NCBIfam" id="NF005154">
    <property type="entry name" value="PRK06635.1-2"/>
    <property type="match status" value="1"/>
</dbReference>
<evidence type="ECO:0000256" key="3">
    <source>
        <dbReference type="ARBA" id="ARBA00005139"/>
    </source>
</evidence>
<dbReference type="NCBIfam" id="NF005155">
    <property type="entry name" value="PRK06635.1-4"/>
    <property type="match status" value="1"/>
</dbReference>
<feature type="binding site" evidence="12">
    <location>
        <position position="47"/>
    </location>
    <ligand>
        <name>substrate</name>
    </ligand>
</feature>
<comment type="catalytic activity">
    <reaction evidence="11 13">
        <text>L-aspartate + ATP = 4-phospho-L-aspartate + ADP</text>
        <dbReference type="Rhea" id="RHEA:23776"/>
        <dbReference type="ChEBI" id="CHEBI:29991"/>
        <dbReference type="ChEBI" id="CHEBI:30616"/>
        <dbReference type="ChEBI" id="CHEBI:57535"/>
        <dbReference type="ChEBI" id="CHEBI:456216"/>
        <dbReference type="EC" id="2.7.2.4"/>
    </reaction>
</comment>
<dbReference type="GO" id="GO:0005524">
    <property type="term" value="F:ATP binding"/>
    <property type="evidence" value="ECO:0007669"/>
    <property type="project" value="UniProtKB-KW"/>
</dbReference>
<evidence type="ECO:0000256" key="10">
    <source>
        <dbReference type="ARBA" id="ARBA00023154"/>
    </source>
</evidence>
<evidence type="ECO:0000259" key="15">
    <source>
        <dbReference type="Pfam" id="PF00696"/>
    </source>
</evidence>
<feature type="binding site" evidence="12">
    <location>
        <position position="185"/>
    </location>
    <ligand>
        <name>ATP</name>
        <dbReference type="ChEBI" id="CHEBI:30616"/>
    </ligand>
</feature>
<keyword evidence="8 13" id="KW-0418">Kinase</keyword>
<evidence type="ECO:0000256" key="7">
    <source>
        <dbReference type="ARBA" id="ARBA00022741"/>
    </source>
</evidence>
<dbReference type="InterPro" id="IPR018042">
    <property type="entry name" value="Aspartate_kinase_CS"/>
</dbReference>
<dbReference type="UniPathway" id="UPA00050">
    <property type="reaction ID" value="UER00461"/>
</dbReference>
<dbReference type="SUPFAM" id="SSF53633">
    <property type="entry name" value="Carbamate kinase-like"/>
    <property type="match status" value="1"/>
</dbReference>
<dbReference type="FunFam" id="3.40.1160.10:FF:000002">
    <property type="entry name" value="Aspartokinase"/>
    <property type="match status" value="1"/>
</dbReference>
<dbReference type="GO" id="GO:0004072">
    <property type="term" value="F:aspartate kinase activity"/>
    <property type="evidence" value="ECO:0007669"/>
    <property type="project" value="UniProtKB-EC"/>
</dbReference>
<evidence type="ECO:0000256" key="5">
    <source>
        <dbReference type="ARBA" id="ARBA00022605"/>
    </source>
</evidence>
<dbReference type="InterPro" id="IPR005260">
    <property type="entry name" value="Asp_kin_monofn"/>
</dbReference>
<dbReference type="CDD" id="cd04261">
    <property type="entry name" value="AAK_AKii-LysC-BS"/>
    <property type="match status" value="1"/>
</dbReference>
<dbReference type="NCBIfam" id="TIGR00657">
    <property type="entry name" value="asp_kinases"/>
    <property type="match status" value="1"/>
</dbReference>
<evidence type="ECO:0000256" key="13">
    <source>
        <dbReference type="RuleBase" id="RU003448"/>
    </source>
</evidence>
<keyword evidence="5 14" id="KW-0028">Amino-acid biosynthesis</keyword>
<dbReference type="AlphaFoldDB" id="A0A538U1T4"/>
<dbReference type="EC" id="2.7.2.4" evidence="13"/>
<gene>
    <name evidence="16" type="ORF">E6K80_10385</name>
</gene>
<dbReference type="Gene3D" id="3.30.70.260">
    <property type="match status" value="2"/>
</dbReference>
<feature type="binding site" evidence="12">
    <location>
        <begin position="174"/>
        <end position="175"/>
    </location>
    <ligand>
        <name>ATP</name>
        <dbReference type="ChEBI" id="CHEBI:30616"/>
    </ligand>
</feature>
<dbReference type="SUPFAM" id="SSF55021">
    <property type="entry name" value="ACT-like"/>
    <property type="match status" value="1"/>
</dbReference>
<feature type="binding site" evidence="12">
    <location>
        <position position="74"/>
    </location>
    <ligand>
        <name>substrate</name>
    </ligand>
</feature>
<evidence type="ECO:0000256" key="4">
    <source>
        <dbReference type="ARBA" id="ARBA00010122"/>
    </source>
</evidence>
<dbReference type="InterPro" id="IPR041740">
    <property type="entry name" value="AKii-LysC-BS"/>
</dbReference>
<dbReference type="Pfam" id="PF00696">
    <property type="entry name" value="AA_kinase"/>
    <property type="match status" value="1"/>
</dbReference>
<dbReference type="InterPro" id="IPR045865">
    <property type="entry name" value="ACT-like_dom_sf"/>
</dbReference>
<dbReference type="Gene3D" id="3.40.1160.10">
    <property type="entry name" value="Acetylglutamate kinase-like"/>
    <property type="match status" value="1"/>
</dbReference>
<dbReference type="UniPathway" id="UPA00051">
    <property type="reaction ID" value="UER00462"/>
</dbReference>